<organism evidence="3 4">
    <name type="scientific">Paraconiothyrium brasiliense</name>
    <dbReference type="NCBI Taxonomy" id="300254"/>
    <lineage>
        <taxon>Eukaryota</taxon>
        <taxon>Fungi</taxon>
        <taxon>Dikarya</taxon>
        <taxon>Ascomycota</taxon>
        <taxon>Pezizomycotina</taxon>
        <taxon>Dothideomycetes</taxon>
        <taxon>Pleosporomycetidae</taxon>
        <taxon>Pleosporales</taxon>
        <taxon>Massarineae</taxon>
        <taxon>Didymosphaeriaceae</taxon>
        <taxon>Paraconiothyrium</taxon>
    </lineage>
</organism>
<comment type="caution">
    <text evidence="3">The sequence shown here is derived from an EMBL/GenBank/DDBJ whole genome shotgun (WGS) entry which is preliminary data.</text>
</comment>
<reference evidence="3 4" key="1">
    <citation type="submission" date="2024-02" db="EMBL/GenBank/DDBJ databases">
        <title>De novo assembly and annotation of 12 fungi associated with fruit tree decline syndrome in Ontario, Canada.</title>
        <authorList>
            <person name="Sulman M."/>
            <person name="Ellouze W."/>
            <person name="Ilyukhin E."/>
        </authorList>
    </citation>
    <scope>NUCLEOTIDE SEQUENCE [LARGE SCALE GENOMIC DNA]</scope>
    <source>
        <strain evidence="3 4">M42-189</strain>
    </source>
</reference>
<evidence type="ECO:0000313" key="4">
    <source>
        <dbReference type="Proteomes" id="UP001521785"/>
    </source>
</evidence>
<dbReference type="EMBL" id="JAKJXO020000009">
    <property type="protein sequence ID" value="KAL1600546.1"/>
    <property type="molecule type" value="Genomic_DNA"/>
</dbReference>
<evidence type="ECO:0000256" key="2">
    <source>
        <dbReference type="SAM" id="MobiDB-lite"/>
    </source>
</evidence>
<feature type="compositionally biased region" description="Acidic residues" evidence="2">
    <location>
        <begin position="224"/>
        <end position="233"/>
    </location>
</feature>
<gene>
    <name evidence="3" type="ORF">SLS60_006932</name>
</gene>
<proteinExistence type="predicted"/>
<name>A0ABR3R7Z6_9PLEO</name>
<feature type="coiled-coil region" evidence="1">
    <location>
        <begin position="147"/>
        <end position="209"/>
    </location>
</feature>
<feature type="region of interest" description="Disordered" evidence="2">
    <location>
        <begin position="218"/>
        <end position="293"/>
    </location>
</feature>
<keyword evidence="4" id="KW-1185">Reference proteome</keyword>
<sequence length="573" mass="63234">MSSTSSAAFWAKNAHKLGQLRGVLPPSPDQETKPTEPTPAEASVSKQFGSGHVFKAKKDCGTKSPEYSSSAFTSTATASPLSLSTATSWADSVEEDEAQADAAAAGYGAGRNFQHAKRIQELETTVIYQAKRIVNLEGDMKDKDAHIEQLTSAVNEQKGHMSQLEANVIDRDTRITDLTGQLDEEVRRIKTLEEELQKKMVLIQDLELHIAETISVPDSSSLTEVEEDAEEESLPTPAQESRTIPMAEAREDIRSPEDTTAGALAAEVEAKTPVKPETVNSSEEEFPALSPVDFPALGSPTPVRDLQRSPFVTAENIKKVPPPPPARILKLGIDPSKFQKSTAGQGGRFMFGSRRANEGPPNIDTSKDIRRMSKEEREPFGYGPTVQIIMGNETAASLPKYMFMQVSSKAFNHWTANPSALTIKFDAGSMTKEALNIHMEWITMHTHCSRVYSVSLKPENSDRHNLELVRCARVLGIHSMYMGHFTRLYCQKVRDGPTDELVALIEELAYTDDEPIFECLANNMAMQHSKAKTQDIRDWDQNLARLPKLATKMQGIQARKNFAQGKAYSKGKV</sequence>
<feature type="region of interest" description="Disordered" evidence="2">
    <location>
        <begin position="337"/>
        <end position="366"/>
    </location>
</feature>
<evidence type="ECO:0000256" key="1">
    <source>
        <dbReference type="SAM" id="Coils"/>
    </source>
</evidence>
<keyword evidence="1" id="KW-0175">Coiled coil</keyword>
<accession>A0ABR3R7Z6</accession>
<dbReference type="Gene3D" id="1.20.5.340">
    <property type="match status" value="1"/>
</dbReference>
<dbReference type="Proteomes" id="UP001521785">
    <property type="component" value="Unassembled WGS sequence"/>
</dbReference>
<protein>
    <submittedName>
        <fullName evidence="3">Uncharacterized protein</fullName>
    </submittedName>
</protein>
<feature type="region of interest" description="Disordered" evidence="2">
    <location>
        <begin position="17"/>
        <end position="75"/>
    </location>
</feature>
<evidence type="ECO:0000313" key="3">
    <source>
        <dbReference type="EMBL" id="KAL1600546.1"/>
    </source>
</evidence>
<feature type="compositionally biased region" description="Basic and acidic residues" evidence="2">
    <location>
        <begin position="248"/>
        <end position="257"/>
    </location>
</feature>